<dbReference type="Pfam" id="PF00657">
    <property type="entry name" value="Lipase_GDSL"/>
    <property type="match status" value="1"/>
</dbReference>
<proteinExistence type="inferred from homology"/>
<dbReference type="PANTHER" id="PTHR22835:SF659">
    <property type="entry name" value="GDSL LIPASE_ACYLHYDROLASE, PUTATIVE (AFU_ORTHOLOGUE AFUA_2G00510)-RELATED"/>
    <property type="match status" value="1"/>
</dbReference>
<feature type="signal peptide" evidence="2">
    <location>
        <begin position="1"/>
        <end position="23"/>
    </location>
</feature>
<dbReference type="InterPro" id="IPR001087">
    <property type="entry name" value="GDSL"/>
</dbReference>
<organism evidence="3 4">
    <name type="scientific">Candidatus Dechloromonas phosphorivorans</name>
    <dbReference type="NCBI Taxonomy" id="2899244"/>
    <lineage>
        <taxon>Bacteria</taxon>
        <taxon>Pseudomonadati</taxon>
        <taxon>Pseudomonadota</taxon>
        <taxon>Betaproteobacteria</taxon>
        <taxon>Rhodocyclales</taxon>
        <taxon>Azonexaceae</taxon>
        <taxon>Dechloromonas</taxon>
    </lineage>
</organism>
<name>A0A935N2B4_9RHOO</name>
<evidence type="ECO:0000313" key="3">
    <source>
        <dbReference type="EMBL" id="MBK7416915.1"/>
    </source>
</evidence>
<dbReference type="PROSITE" id="PS01098">
    <property type="entry name" value="LIPASE_GDSL_SER"/>
    <property type="match status" value="1"/>
</dbReference>
<evidence type="ECO:0000256" key="2">
    <source>
        <dbReference type="SAM" id="SignalP"/>
    </source>
</evidence>
<dbReference type="SUPFAM" id="SSF52266">
    <property type="entry name" value="SGNH hydrolase"/>
    <property type="match status" value="1"/>
</dbReference>
<dbReference type="EMBL" id="JADJMS010000047">
    <property type="protein sequence ID" value="MBK7416915.1"/>
    <property type="molecule type" value="Genomic_DNA"/>
</dbReference>
<evidence type="ECO:0000313" key="4">
    <source>
        <dbReference type="Proteomes" id="UP000739411"/>
    </source>
</evidence>
<reference evidence="3 4" key="1">
    <citation type="submission" date="2020-10" db="EMBL/GenBank/DDBJ databases">
        <title>Connecting structure to function with the recovery of over 1000 high-quality activated sludge metagenome-assembled genomes encoding full-length rRNA genes using long-read sequencing.</title>
        <authorList>
            <person name="Singleton C.M."/>
            <person name="Petriglieri F."/>
            <person name="Kristensen J.M."/>
            <person name="Kirkegaard R.H."/>
            <person name="Michaelsen T.Y."/>
            <person name="Andersen M.H."/>
            <person name="Karst S.M."/>
            <person name="Dueholm M.S."/>
            <person name="Nielsen P.H."/>
            <person name="Albertsen M."/>
        </authorList>
    </citation>
    <scope>NUCLEOTIDE SEQUENCE [LARGE SCALE GENOMIC DNA]</scope>
    <source>
        <strain evidence="3">EsbW_18-Q3-R4-48_BATAC.463</strain>
    </source>
</reference>
<protein>
    <submittedName>
        <fullName evidence="3">Uncharacterized protein</fullName>
    </submittedName>
</protein>
<evidence type="ECO:0000256" key="1">
    <source>
        <dbReference type="ARBA" id="ARBA00008668"/>
    </source>
</evidence>
<dbReference type="Proteomes" id="UP000739411">
    <property type="component" value="Unassembled WGS sequence"/>
</dbReference>
<gene>
    <name evidence="3" type="ORF">IPJ38_19285</name>
</gene>
<dbReference type="InterPro" id="IPR036514">
    <property type="entry name" value="SGNH_hydro_sf"/>
</dbReference>
<accession>A0A935N2B4</accession>
<dbReference type="Gene3D" id="3.40.50.1110">
    <property type="entry name" value="SGNH hydrolase"/>
    <property type="match status" value="1"/>
</dbReference>
<dbReference type="GO" id="GO:0006629">
    <property type="term" value="P:lipid metabolic process"/>
    <property type="evidence" value="ECO:0007669"/>
    <property type="project" value="InterPro"/>
</dbReference>
<keyword evidence="2" id="KW-0732">Signal</keyword>
<comment type="caution">
    <text evidence="3">The sequence shown here is derived from an EMBL/GenBank/DDBJ whole genome shotgun (WGS) entry which is preliminary data.</text>
</comment>
<dbReference type="AlphaFoldDB" id="A0A935N2B4"/>
<dbReference type="PANTHER" id="PTHR22835">
    <property type="entry name" value="ZINC FINGER FYVE DOMAIN CONTAINING PROTEIN"/>
    <property type="match status" value="1"/>
</dbReference>
<sequence>MKLRFVRVALLSISVLITSVTHAGPYSNLYIFGDSLSDTGNLALASGGGLPPLPAGSGFNGPYYGNAQLSNGPVWTERLAAGLGLSPMTAAPSLMGGNNYAFAGALTDTSSTPPGVLAQIGGPKAAGLFGANPFDMTVADPSALYVVIAGGNDMRAARSMFMGNTAADMDGRQAAAVAAMTNLTTSIAVLASLGAKHFLVSTVPNLGYTPEAALLDLVDASTDATTRLNSMLPSLTLFGQSLGLTCTCWIWPN</sequence>
<dbReference type="GO" id="GO:0016298">
    <property type="term" value="F:lipase activity"/>
    <property type="evidence" value="ECO:0007669"/>
    <property type="project" value="InterPro"/>
</dbReference>
<comment type="similarity">
    <text evidence="1">Belongs to the 'GDSL' lipolytic enzyme family.</text>
</comment>
<dbReference type="InterPro" id="IPR008265">
    <property type="entry name" value="Lipase_GDSL_AS"/>
</dbReference>
<feature type="chain" id="PRO_5037414281" evidence="2">
    <location>
        <begin position="24"/>
        <end position="253"/>
    </location>
</feature>